<sequence length="330" mass="36133">MSVDLFFPENRSRAQRLTELVDDITAMQRELKNDSDNLDAKDENMRPLLNKIMENNGFTTFDELVEKSLEVLTADEAQDLRDMLEETKQTNTQLEQTFGVFALLTLGATSAAATAKAVQLLKSGALVTASRLVIRGIARAISGSANALEEAAELFKASRRVSSILLRNFETSTKVGRVTKFVKTAGTVMSVVGFFADAIVVVLAAVEGARQKEELQRAIKENFTKRIEVALINVLGTAAVSFNGNLESILILENQIVENPALESVLRPSIDVLTVSVADSMDERFDAISYESAAETFTQLDIPRNSFTSDDPSVAEAIKKLDAEESIKFD</sequence>
<feature type="coiled-coil region" evidence="1">
    <location>
        <begin position="14"/>
        <end position="44"/>
    </location>
</feature>
<keyword evidence="3" id="KW-1185">Reference proteome</keyword>
<dbReference type="Proteomes" id="UP000247409">
    <property type="component" value="Unassembled WGS sequence"/>
</dbReference>
<dbReference type="EMBL" id="NBIV01000143">
    <property type="protein sequence ID" value="PXF42961.1"/>
    <property type="molecule type" value="Genomic_DNA"/>
</dbReference>
<name>A0A2V3ILK3_9FLOR</name>
<dbReference type="AlphaFoldDB" id="A0A2V3ILK3"/>
<dbReference type="OrthoDB" id="3261198at2759"/>
<evidence type="ECO:0000256" key="1">
    <source>
        <dbReference type="SAM" id="Coils"/>
    </source>
</evidence>
<evidence type="ECO:0000313" key="3">
    <source>
        <dbReference type="Proteomes" id="UP000247409"/>
    </source>
</evidence>
<proteinExistence type="predicted"/>
<evidence type="ECO:0000313" key="2">
    <source>
        <dbReference type="EMBL" id="PXF42961.1"/>
    </source>
</evidence>
<reference evidence="2 3" key="1">
    <citation type="journal article" date="2018" name="Mol. Biol. Evol.">
        <title>Analysis of the draft genome of the red seaweed Gracilariopsis chorda provides insights into genome size evolution in Rhodophyta.</title>
        <authorList>
            <person name="Lee J."/>
            <person name="Yang E.C."/>
            <person name="Graf L."/>
            <person name="Yang J.H."/>
            <person name="Qiu H."/>
            <person name="Zel Zion U."/>
            <person name="Chan C.X."/>
            <person name="Stephens T.G."/>
            <person name="Weber A.P.M."/>
            <person name="Boo G.H."/>
            <person name="Boo S.M."/>
            <person name="Kim K.M."/>
            <person name="Shin Y."/>
            <person name="Jung M."/>
            <person name="Lee S.J."/>
            <person name="Yim H.S."/>
            <person name="Lee J.H."/>
            <person name="Bhattacharya D."/>
            <person name="Yoon H.S."/>
        </authorList>
    </citation>
    <scope>NUCLEOTIDE SEQUENCE [LARGE SCALE GENOMIC DNA]</scope>
    <source>
        <strain evidence="2 3">SKKU-2015</strain>
        <tissue evidence="2">Whole body</tissue>
    </source>
</reference>
<gene>
    <name evidence="2" type="ORF">BWQ96_07299</name>
</gene>
<accession>A0A2V3ILK3</accession>
<organism evidence="2 3">
    <name type="scientific">Gracilariopsis chorda</name>
    <dbReference type="NCBI Taxonomy" id="448386"/>
    <lineage>
        <taxon>Eukaryota</taxon>
        <taxon>Rhodophyta</taxon>
        <taxon>Florideophyceae</taxon>
        <taxon>Rhodymeniophycidae</taxon>
        <taxon>Gracilariales</taxon>
        <taxon>Gracilariaceae</taxon>
        <taxon>Gracilariopsis</taxon>
    </lineage>
</organism>
<keyword evidence="1" id="KW-0175">Coiled coil</keyword>
<protein>
    <submittedName>
        <fullName evidence="2">Uncharacterized protein</fullName>
    </submittedName>
</protein>
<comment type="caution">
    <text evidence="2">The sequence shown here is derived from an EMBL/GenBank/DDBJ whole genome shotgun (WGS) entry which is preliminary data.</text>
</comment>